<accession>A0A846XCX2</accession>
<reference evidence="1 2" key="1">
    <citation type="submission" date="2020-04" db="EMBL/GenBank/DDBJ databases">
        <title>MicrobeNet Type strains.</title>
        <authorList>
            <person name="Nicholson A.C."/>
        </authorList>
    </citation>
    <scope>NUCLEOTIDE SEQUENCE [LARGE SCALE GENOMIC DNA]</scope>
    <source>
        <strain evidence="1 2">DSM 45078</strain>
    </source>
</reference>
<dbReference type="AlphaFoldDB" id="A0A846XCX2"/>
<keyword evidence="2" id="KW-1185">Reference proteome</keyword>
<name>A0A846XCX2_9NOCA</name>
<evidence type="ECO:0000313" key="1">
    <source>
        <dbReference type="EMBL" id="NKY33918.1"/>
    </source>
</evidence>
<comment type="caution">
    <text evidence="1">The sequence shown here is derived from an EMBL/GenBank/DDBJ whole genome shotgun (WGS) entry which is preliminary data.</text>
</comment>
<dbReference type="RefSeq" id="WP_157113084.1">
    <property type="nucleotide sequence ID" value="NZ_JAAXOO010000003.1"/>
</dbReference>
<proteinExistence type="predicted"/>
<sequence length="171" mass="19660">MEASFVDNDDQIGFALDFDDKTRAWLDWVAPEHMDTRIRTFLAVAVPDLPADAEWWQQPHSTQIMKAAIPLFGDWAGFTAPENHDLADGYIRLQGECYVRRAGYRWMNVPEWGPPLYTEIGPTVRLGNDHVSDVAMMIMAQRLFRDDDGPEMIEYNITEAVRRARRTRSAT</sequence>
<dbReference type="Proteomes" id="UP000565715">
    <property type="component" value="Unassembled WGS sequence"/>
</dbReference>
<dbReference type="EMBL" id="JAAXOO010000003">
    <property type="protein sequence ID" value="NKY33918.1"/>
    <property type="molecule type" value="Genomic_DNA"/>
</dbReference>
<protein>
    <submittedName>
        <fullName evidence="1">Uncharacterized protein</fullName>
    </submittedName>
</protein>
<organism evidence="1 2">
    <name type="scientific">Nocardia speluncae</name>
    <dbReference type="NCBI Taxonomy" id="419477"/>
    <lineage>
        <taxon>Bacteria</taxon>
        <taxon>Bacillati</taxon>
        <taxon>Actinomycetota</taxon>
        <taxon>Actinomycetes</taxon>
        <taxon>Mycobacteriales</taxon>
        <taxon>Nocardiaceae</taxon>
        <taxon>Nocardia</taxon>
    </lineage>
</organism>
<evidence type="ECO:0000313" key="2">
    <source>
        <dbReference type="Proteomes" id="UP000565715"/>
    </source>
</evidence>
<gene>
    <name evidence="1" type="ORF">HGA13_12645</name>
</gene>